<dbReference type="NCBIfam" id="TIGR03625">
    <property type="entry name" value="L3_bact"/>
    <property type="match status" value="1"/>
</dbReference>
<dbReference type="Proteomes" id="UP000230405">
    <property type="component" value="Unassembled WGS sequence"/>
</dbReference>
<dbReference type="PANTHER" id="PTHR11229:SF16">
    <property type="entry name" value="LARGE RIBOSOMAL SUBUNIT PROTEIN UL3C"/>
    <property type="match status" value="1"/>
</dbReference>
<evidence type="ECO:0000256" key="1">
    <source>
        <dbReference type="ARBA" id="ARBA00006540"/>
    </source>
</evidence>
<comment type="caution">
    <text evidence="7">The sequence shown here is derived from an EMBL/GenBank/DDBJ whole genome shotgun (WGS) entry which is preliminary data.</text>
</comment>
<evidence type="ECO:0000256" key="4">
    <source>
        <dbReference type="ARBA" id="ARBA00022980"/>
    </source>
</evidence>
<dbReference type="InterPro" id="IPR000597">
    <property type="entry name" value="Ribosomal_uL3"/>
</dbReference>
<evidence type="ECO:0000256" key="2">
    <source>
        <dbReference type="ARBA" id="ARBA00022730"/>
    </source>
</evidence>
<dbReference type="GO" id="GO:0022625">
    <property type="term" value="C:cytosolic large ribosomal subunit"/>
    <property type="evidence" value="ECO:0007669"/>
    <property type="project" value="TreeGrafter"/>
</dbReference>
<dbReference type="AlphaFoldDB" id="A0A2M7VEC3"/>
<keyword evidence="3" id="KW-0694">RNA-binding</keyword>
<dbReference type="Gene3D" id="3.30.160.810">
    <property type="match status" value="1"/>
</dbReference>
<keyword evidence="4 7" id="KW-0689">Ribosomal protein</keyword>
<reference evidence="8" key="1">
    <citation type="submission" date="2017-09" db="EMBL/GenBank/DDBJ databases">
        <title>Depth-based differentiation of microbial function through sediment-hosted aquifers and enrichment of novel symbionts in the deep terrestrial subsurface.</title>
        <authorList>
            <person name="Probst A.J."/>
            <person name="Ladd B."/>
            <person name="Jarett J.K."/>
            <person name="Geller-Mcgrath D.E."/>
            <person name="Sieber C.M.K."/>
            <person name="Emerson J.B."/>
            <person name="Anantharaman K."/>
            <person name="Thomas B.C."/>
            <person name="Malmstrom R."/>
            <person name="Stieglmeier M."/>
            <person name="Klingl A."/>
            <person name="Woyke T."/>
            <person name="Ryan C.M."/>
            <person name="Banfield J.F."/>
        </authorList>
    </citation>
    <scope>NUCLEOTIDE SEQUENCE [LARGE SCALE GENOMIC DNA]</scope>
</reference>
<organism evidence="7 8">
    <name type="scientific">Candidatus Komeilibacteria bacterium CG_4_10_14_0_2_um_filter_37_10</name>
    <dbReference type="NCBI Taxonomy" id="1974470"/>
    <lineage>
        <taxon>Bacteria</taxon>
        <taxon>Candidatus Komeiliibacteriota</taxon>
    </lineage>
</organism>
<sequence length="253" mass="27395">MKAVIAKKIGMTQIFLATGDAVPASMIKVDKNTVTQVKTVDQDHYQAVQVGSGFRRFVTKPVLGHLGGKKFRYLKEFFLSDQNLNVGDSWGAAVFAVGDQVQVTGTSKGKGFQGVVKRWGFHGHPATHGHKDQLRMPGAIGAGEPQHVFKGTRMGGHMGDDQITTKYLEIVRIDGDIIYVRGAVPGARNGVLYVQGEGNITKNTTEESIEPVIVSEPVAEVPAASADSEVVMPDKPVIEVEKKEELVDNQTKE</sequence>
<name>A0A2M7VEC3_9BACT</name>
<keyword evidence="5" id="KW-0687">Ribonucleoprotein</keyword>
<evidence type="ECO:0000256" key="5">
    <source>
        <dbReference type="ARBA" id="ARBA00023274"/>
    </source>
</evidence>
<proteinExistence type="inferred from homology"/>
<dbReference type="PANTHER" id="PTHR11229">
    <property type="entry name" value="50S RIBOSOMAL PROTEIN L3"/>
    <property type="match status" value="1"/>
</dbReference>
<gene>
    <name evidence="7" type="primary">rplC</name>
    <name evidence="7" type="ORF">COX77_03285</name>
</gene>
<dbReference type="GO" id="GO:0003735">
    <property type="term" value="F:structural constituent of ribosome"/>
    <property type="evidence" value="ECO:0007669"/>
    <property type="project" value="UniProtKB-UniRule"/>
</dbReference>
<keyword evidence="2" id="KW-0699">rRNA-binding</keyword>
<accession>A0A2M7VEC3</accession>
<evidence type="ECO:0000256" key="3">
    <source>
        <dbReference type="ARBA" id="ARBA00022884"/>
    </source>
</evidence>
<evidence type="ECO:0000313" key="8">
    <source>
        <dbReference type="Proteomes" id="UP000230405"/>
    </source>
</evidence>
<comment type="similarity">
    <text evidence="1">Belongs to the universal ribosomal protein uL3 family.</text>
</comment>
<evidence type="ECO:0000313" key="7">
    <source>
        <dbReference type="EMBL" id="PIZ98860.1"/>
    </source>
</evidence>
<dbReference type="SUPFAM" id="SSF50447">
    <property type="entry name" value="Translation proteins"/>
    <property type="match status" value="1"/>
</dbReference>
<protein>
    <recommendedName>
        <fullName evidence="6">50S ribosomal protein L3</fullName>
    </recommendedName>
</protein>
<dbReference type="Gene3D" id="2.40.30.10">
    <property type="entry name" value="Translation factors"/>
    <property type="match status" value="1"/>
</dbReference>
<dbReference type="GO" id="GO:0019843">
    <property type="term" value="F:rRNA binding"/>
    <property type="evidence" value="ECO:0007669"/>
    <property type="project" value="UniProtKB-KW"/>
</dbReference>
<dbReference type="Pfam" id="PF00297">
    <property type="entry name" value="Ribosomal_L3"/>
    <property type="match status" value="1"/>
</dbReference>
<dbReference type="InterPro" id="IPR009000">
    <property type="entry name" value="Transl_B-barrel_sf"/>
</dbReference>
<evidence type="ECO:0000256" key="6">
    <source>
        <dbReference type="NCBIfam" id="TIGR03625"/>
    </source>
</evidence>
<dbReference type="EMBL" id="PFPO01000060">
    <property type="protein sequence ID" value="PIZ98860.1"/>
    <property type="molecule type" value="Genomic_DNA"/>
</dbReference>
<dbReference type="InterPro" id="IPR019927">
    <property type="entry name" value="Ribosomal_uL3_bac/org-type"/>
</dbReference>
<dbReference type="GO" id="GO:0006412">
    <property type="term" value="P:translation"/>
    <property type="evidence" value="ECO:0007669"/>
    <property type="project" value="UniProtKB-UniRule"/>
</dbReference>